<sequence>GFKKSSGPLGEMVPGKRWWNMPDHSEVAIATPCPCMLGAYTGLQPELHDKLTEALAAETGQPDDGWKSSVDDRYTIGVPKVPEWQSAPGGLRLGHTGAALAILAGGQSSPSMSRQSMPG</sequence>
<keyword evidence="2" id="KW-1185">Reference proteome</keyword>
<feature type="non-terminal residue" evidence="1">
    <location>
        <position position="119"/>
    </location>
</feature>
<evidence type="ECO:0000313" key="2">
    <source>
        <dbReference type="Proteomes" id="UP000649617"/>
    </source>
</evidence>
<reference evidence="1" key="1">
    <citation type="submission" date="2021-02" db="EMBL/GenBank/DDBJ databases">
        <authorList>
            <person name="Dougan E. K."/>
            <person name="Rhodes N."/>
            <person name="Thang M."/>
            <person name="Chan C."/>
        </authorList>
    </citation>
    <scope>NUCLEOTIDE SEQUENCE</scope>
</reference>
<organism evidence="1 2">
    <name type="scientific">Symbiodinium pilosum</name>
    <name type="common">Dinoflagellate</name>
    <dbReference type="NCBI Taxonomy" id="2952"/>
    <lineage>
        <taxon>Eukaryota</taxon>
        <taxon>Sar</taxon>
        <taxon>Alveolata</taxon>
        <taxon>Dinophyceae</taxon>
        <taxon>Suessiales</taxon>
        <taxon>Symbiodiniaceae</taxon>
        <taxon>Symbiodinium</taxon>
    </lineage>
</organism>
<accession>A0A812WB20</accession>
<evidence type="ECO:0000313" key="1">
    <source>
        <dbReference type="EMBL" id="CAE7679300.1"/>
    </source>
</evidence>
<proteinExistence type="predicted"/>
<protein>
    <submittedName>
        <fullName evidence="1">Uncharacterized protein</fullName>
    </submittedName>
</protein>
<feature type="non-terminal residue" evidence="1">
    <location>
        <position position="1"/>
    </location>
</feature>
<comment type="caution">
    <text evidence="1">The sequence shown here is derived from an EMBL/GenBank/DDBJ whole genome shotgun (WGS) entry which is preliminary data.</text>
</comment>
<dbReference type="OrthoDB" id="10340699at2759"/>
<dbReference type="Proteomes" id="UP000649617">
    <property type="component" value="Unassembled WGS sequence"/>
</dbReference>
<dbReference type="AlphaFoldDB" id="A0A812WB20"/>
<dbReference type="EMBL" id="CAJNIZ010044139">
    <property type="protein sequence ID" value="CAE7679300.1"/>
    <property type="molecule type" value="Genomic_DNA"/>
</dbReference>
<gene>
    <name evidence="1" type="ORF">SPIL2461_LOCUS18882</name>
</gene>
<name>A0A812WB20_SYMPI</name>